<feature type="domain" description="Aminopeptidase N-like N-terminal" evidence="12">
    <location>
        <begin position="34"/>
        <end position="188"/>
    </location>
</feature>
<evidence type="ECO:0000256" key="4">
    <source>
        <dbReference type="ARBA" id="ARBA00022670"/>
    </source>
</evidence>
<feature type="domain" description="Peptidase M1 membrane alanine aminopeptidase" evidence="9">
    <location>
        <begin position="228"/>
        <end position="441"/>
    </location>
</feature>
<dbReference type="Pfam" id="PF11940">
    <property type="entry name" value="DUF3458"/>
    <property type="match status" value="1"/>
</dbReference>
<comment type="similarity">
    <text evidence="2">Belongs to the peptidase M1 family.</text>
</comment>
<evidence type="ECO:0000259" key="12">
    <source>
        <dbReference type="Pfam" id="PF17900"/>
    </source>
</evidence>
<evidence type="ECO:0000259" key="11">
    <source>
        <dbReference type="Pfam" id="PF17432"/>
    </source>
</evidence>
<evidence type="ECO:0000259" key="9">
    <source>
        <dbReference type="Pfam" id="PF01433"/>
    </source>
</evidence>
<keyword evidence="4" id="KW-0645">Protease</keyword>
<dbReference type="SUPFAM" id="SSF55486">
    <property type="entry name" value="Metalloproteases ('zincins'), catalytic domain"/>
    <property type="match status" value="1"/>
</dbReference>
<dbReference type="GO" id="GO:0006508">
    <property type="term" value="P:proteolysis"/>
    <property type="evidence" value="ECO:0007669"/>
    <property type="project" value="UniProtKB-KW"/>
</dbReference>
<evidence type="ECO:0000256" key="2">
    <source>
        <dbReference type="ARBA" id="ARBA00010136"/>
    </source>
</evidence>
<dbReference type="EC" id="3.4.11.2" evidence="13"/>
<feature type="domain" description="Peptidase M1 alanyl aminopeptidase C-terminal" evidence="11">
    <location>
        <begin position="540"/>
        <end position="853"/>
    </location>
</feature>
<comment type="cofactor">
    <cofactor evidence="1">
        <name>Zn(2+)</name>
        <dbReference type="ChEBI" id="CHEBI:29105"/>
    </cofactor>
</comment>
<evidence type="ECO:0000313" key="13">
    <source>
        <dbReference type="EMBL" id="SFV69249.1"/>
    </source>
</evidence>
<dbReference type="Pfam" id="PF01433">
    <property type="entry name" value="Peptidase_M1"/>
    <property type="match status" value="1"/>
</dbReference>
<dbReference type="Pfam" id="PF17900">
    <property type="entry name" value="Peptidase_M1_N"/>
    <property type="match status" value="1"/>
</dbReference>
<feature type="domain" description="Peptidase M1 alanyl aminopeptidase Ig-like fold" evidence="10">
    <location>
        <begin position="446"/>
        <end position="536"/>
    </location>
</feature>
<dbReference type="GO" id="GO:0016285">
    <property type="term" value="F:alanyl aminopeptidase activity"/>
    <property type="evidence" value="ECO:0007669"/>
    <property type="project" value="UniProtKB-EC"/>
</dbReference>
<dbReference type="PANTHER" id="PTHR46322:SF1">
    <property type="entry name" value="PUROMYCIN-SENSITIVE AMINOPEPTIDASE"/>
    <property type="match status" value="1"/>
</dbReference>
<dbReference type="FunFam" id="2.60.40.1730:FF:000005">
    <property type="entry name" value="Aminopeptidase N"/>
    <property type="match status" value="1"/>
</dbReference>
<dbReference type="InterPro" id="IPR045357">
    <property type="entry name" value="Aminopeptidase_N-like_N"/>
</dbReference>
<keyword evidence="3 13" id="KW-0031">Aminopeptidase</keyword>
<protein>
    <submittedName>
        <fullName evidence="13">Membrane alanine aminopeptidase N</fullName>
        <ecNumber evidence="13">3.4.11.2</ecNumber>
    </submittedName>
</protein>
<sequence>MSKKVVEKFLKDYKKPAFKIESVELTFDLFEEETLVTNVMQITKVDANVSELRLDSINLELLDLRLNGMKLSENRYVIEEDSLTILNVSDSFELKIENRIYPQNNTELEGLYKSGDIFCTQNEPEGFRTITPYLDRPDVMSVFTTTVIADKERYPVLLSNGNRVASQDVSERRHSVTWHDPFAKPSYLFAVVAGNLGHIDDSFTTMSGREIALSIYCDLGNESKCFHAMRSLKEAMQWDEERYGREYDLEIYNIVAVDSFNMGAMENKGLNIFNSAYVLADMDTATDANFMGIESVIAHEYFHNWTGNRITCRDWFQLTLKEGLTVFRDQCFSADMNSSAVQRIEDVKALRERQFVEDSSPTRHPIQPKSYISMNNFYTATVYEKGAEVIRMIYTLIGKENYRKAMDLYFETFDAQAVTTDDFLWAMSSASGEDLEQFKRWYHQSGTPKLKVEEAFDAGVYSLRLTQIVPDAVNGDKQEPYYFPLKMGLLDASGKEIVQKTLKVSQESEEFLFEGLSERPILSINRDFSAPFIIEQEQTNYAFLMQHDTNSFVQYEATQNFALQTMNRMLAGEEMDEEFIVAYGALLELDIDLLYKAHLLELPSISALMQMQEKIDFASIYDVKEKLLQEIAKRYRTKLLAIYHENHKPLSDRLDAKDIAQRAIKNRVLQILSVSKEDAIAQLAKKQYEESVTMSDRVVAVDIIENMHAPFADEVLRDFYERYKDETLVMNKYFAIIASADREELLERVERMQLDKVYDEKVPNLVRSLIGSFSRNYKHFHKEDGSGYKFLADKIIAIDKINPQMASGLAGAFKIYDKLLDTNKSLVNRELERVVSTHNLSNNTYEIINKILKNSENKNENRV</sequence>
<dbReference type="Pfam" id="PF17432">
    <property type="entry name" value="DUF3458_C"/>
    <property type="match status" value="1"/>
</dbReference>
<evidence type="ECO:0000256" key="3">
    <source>
        <dbReference type="ARBA" id="ARBA00022438"/>
    </source>
</evidence>
<dbReference type="FunFam" id="3.30.2010.30:FF:000002">
    <property type="entry name" value="Putative aminopeptidase N"/>
    <property type="match status" value="1"/>
</dbReference>
<dbReference type="CDD" id="cd09600">
    <property type="entry name" value="M1_APN"/>
    <property type="match status" value="1"/>
</dbReference>
<evidence type="ECO:0000256" key="7">
    <source>
        <dbReference type="ARBA" id="ARBA00022833"/>
    </source>
</evidence>
<keyword evidence="8" id="KW-0482">Metalloprotease</keyword>
<keyword evidence="6 13" id="KW-0378">Hydrolase</keyword>
<dbReference type="InterPro" id="IPR035414">
    <property type="entry name" value="Peptidase_M1_pepN_Ig-like"/>
</dbReference>
<proteinExistence type="inferred from homology"/>
<dbReference type="InterPro" id="IPR024601">
    <property type="entry name" value="Peptidase_M1_pepN_C"/>
</dbReference>
<dbReference type="Gene3D" id="2.60.40.1840">
    <property type="match status" value="1"/>
</dbReference>
<keyword evidence="7" id="KW-0862">Zinc</keyword>
<dbReference type="NCBIfam" id="TIGR02414">
    <property type="entry name" value="pepN_proteo"/>
    <property type="match status" value="1"/>
</dbReference>
<gene>
    <name evidence="13" type="ORF">MNB_SM-5-215</name>
</gene>
<dbReference type="Gene3D" id="1.25.50.10">
    <property type="entry name" value="Peptidase M1, alanyl aminopeptidase, C-terminal domain"/>
    <property type="match status" value="1"/>
</dbReference>
<dbReference type="AlphaFoldDB" id="A0A1W1CU07"/>
<dbReference type="PRINTS" id="PR00756">
    <property type="entry name" value="ALADIPTASE"/>
</dbReference>
<dbReference type="Gene3D" id="3.30.2010.30">
    <property type="match status" value="1"/>
</dbReference>
<keyword evidence="5" id="KW-0479">Metal-binding</keyword>
<dbReference type="SUPFAM" id="SSF63737">
    <property type="entry name" value="Leukotriene A4 hydrolase N-terminal domain"/>
    <property type="match status" value="1"/>
</dbReference>
<dbReference type="InterPro" id="IPR001930">
    <property type="entry name" value="Peptidase_M1"/>
</dbReference>
<evidence type="ECO:0000256" key="1">
    <source>
        <dbReference type="ARBA" id="ARBA00001947"/>
    </source>
</evidence>
<evidence type="ECO:0000256" key="5">
    <source>
        <dbReference type="ARBA" id="ARBA00022723"/>
    </source>
</evidence>
<reference evidence="13" key="1">
    <citation type="submission" date="2016-10" db="EMBL/GenBank/DDBJ databases">
        <authorList>
            <person name="de Groot N.N."/>
        </authorList>
    </citation>
    <scope>NUCLEOTIDE SEQUENCE</scope>
</reference>
<dbReference type="InterPro" id="IPR014782">
    <property type="entry name" value="Peptidase_M1_dom"/>
</dbReference>
<accession>A0A1W1CU07</accession>
<dbReference type="GO" id="GO:0008237">
    <property type="term" value="F:metallopeptidase activity"/>
    <property type="evidence" value="ECO:0007669"/>
    <property type="project" value="UniProtKB-KW"/>
</dbReference>
<dbReference type="InterPro" id="IPR027268">
    <property type="entry name" value="Peptidase_M4/M1_CTD_sf"/>
</dbReference>
<organism evidence="13">
    <name type="scientific">hydrothermal vent metagenome</name>
    <dbReference type="NCBI Taxonomy" id="652676"/>
    <lineage>
        <taxon>unclassified sequences</taxon>
        <taxon>metagenomes</taxon>
        <taxon>ecological metagenomes</taxon>
    </lineage>
</organism>
<evidence type="ECO:0000256" key="6">
    <source>
        <dbReference type="ARBA" id="ARBA00022801"/>
    </source>
</evidence>
<evidence type="ECO:0000259" key="10">
    <source>
        <dbReference type="Pfam" id="PF11940"/>
    </source>
</evidence>
<dbReference type="InterPro" id="IPR012779">
    <property type="entry name" value="Peptidase_M1_pepN"/>
</dbReference>
<name>A0A1W1CU07_9ZZZZ</name>
<dbReference type="Gene3D" id="1.10.390.10">
    <property type="entry name" value="Neutral Protease Domain 2"/>
    <property type="match status" value="1"/>
</dbReference>
<dbReference type="InterPro" id="IPR042097">
    <property type="entry name" value="Aminopeptidase_N-like_N_sf"/>
</dbReference>
<dbReference type="Gene3D" id="2.60.40.1730">
    <property type="entry name" value="tricorn interacting facor f3 domain"/>
    <property type="match status" value="1"/>
</dbReference>
<dbReference type="GO" id="GO:0008270">
    <property type="term" value="F:zinc ion binding"/>
    <property type="evidence" value="ECO:0007669"/>
    <property type="project" value="InterPro"/>
</dbReference>
<dbReference type="EMBL" id="FPHH01000119">
    <property type="protein sequence ID" value="SFV69249.1"/>
    <property type="molecule type" value="Genomic_DNA"/>
</dbReference>
<dbReference type="InterPro" id="IPR038438">
    <property type="entry name" value="PepN_Ig-like_sf"/>
</dbReference>
<dbReference type="InterPro" id="IPR037144">
    <property type="entry name" value="Peptidase_M1_pepN_C_sf"/>
</dbReference>
<dbReference type="PANTHER" id="PTHR46322">
    <property type="entry name" value="PUROMYCIN-SENSITIVE AMINOPEPTIDASE"/>
    <property type="match status" value="1"/>
</dbReference>
<evidence type="ECO:0000256" key="8">
    <source>
        <dbReference type="ARBA" id="ARBA00023049"/>
    </source>
</evidence>